<keyword evidence="5 7" id="KW-0472">Membrane</keyword>
<evidence type="ECO:0000256" key="2">
    <source>
        <dbReference type="ARBA" id="ARBA00022448"/>
    </source>
</evidence>
<comment type="caution">
    <text evidence="8">The sequence shown here is derived from an EMBL/GenBank/DDBJ whole genome shotgun (WGS) entry which is preliminary data.</text>
</comment>
<evidence type="ECO:0000313" key="8">
    <source>
        <dbReference type="EMBL" id="RGR74864.1"/>
    </source>
</evidence>
<sequence length="180" mass="20240">MASQVAERYGQALFELAKESGELVRWGQQARCLAAVVEENPQLLDFFNAVKISAEEKKQMVNTLFAGQVDNMLVHFLDLLIDKKRTKHTVEILRQFISLENAERGVAEGVVYSARKLAKEDVARIEQAMAKRQGQNLELTNRVDPRLISGIKVVIGNEVIDGSMKSKIESLKSELLKESR</sequence>
<dbReference type="EMBL" id="QRUP01000007">
    <property type="protein sequence ID" value="RGR74864.1"/>
    <property type="molecule type" value="Genomic_DNA"/>
</dbReference>
<reference evidence="8 9" key="1">
    <citation type="submission" date="2018-08" db="EMBL/GenBank/DDBJ databases">
        <title>A genome reference for cultivated species of the human gut microbiota.</title>
        <authorList>
            <person name="Zou Y."/>
            <person name="Xue W."/>
            <person name="Luo G."/>
        </authorList>
    </citation>
    <scope>NUCLEOTIDE SEQUENCE [LARGE SCALE GENOMIC DNA]</scope>
    <source>
        <strain evidence="8 9">AF24-29</strain>
    </source>
</reference>
<keyword evidence="6 7" id="KW-0066">ATP synthesis</keyword>
<accession>A0A412G3B4</accession>
<evidence type="ECO:0000313" key="9">
    <source>
        <dbReference type="Proteomes" id="UP000284178"/>
    </source>
</evidence>
<protein>
    <recommendedName>
        <fullName evidence="7">ATP synthase subunit delta</fullName>
    </recommendedName>
    <alternativeName>
        <fullName evidence="7">ATP synthase F(1) sector subunit delta</fullName>
    </alternativeName>
    <alternativeName>
        <fullName evidence="7">F-type ATPase subunit delta</fullName>
        <shortName evidence="7">F-ATPase subunit delta</shortName>
    </alternativeName>
</protein>
<keyword evidence="9" id="KW-1185">Reference proteome</keyword>
<evidence type="ECO:0000256" key="3">
    <source>
        <dbReference type="ARBA" id="ARBA00022781"/>
    </source>
</evidence>
<dbReference type="PANTHER" id="PTHR11910">
    <property type="entry name" value="ATP SYNTHASE DELTA CHAIN"/>
    <property type="match status" value="1"/>
</dbReference>
<keyword evidence="7" id="KW-1003">Cell membrane</keyword>
<gene>
    <name evidence="7" type="primary">atpH</name>
    <name evidence="8" type="ORF">DWY25_07185</name>
</gene>
<dbReference type="PRINTS" id="PR00125">
    <property type="entry name" value="ATPASEDELTA"/>
</dbReference>
<dbReference type="Pfam" id="PF00213">
    <property type="entry name" value="OSCP"/>
    <property type="match status" value="1"/>
</dbReference>
<dbReference type="GeneID" id="83015188"/>
<dbReference type="NCBIfam" id="NF009975">
    <property type="entry name" value="PRK13436.1"/>
    <property type="match status" value="1"/>
</dbReference>
<dbReference type="InterPro" id="IPR026015">
    <property type="entry name" value="ATP_synth_OSCP/delta_N_sf"/>
</dbReference>
<evidence type="ECO:0000256" key="1">
    <source>
        <dbReference type="ARBA" id="ARBA00004370"/>
    </source>
</evidence>
<dbReference type="AlphaFoldDB" id="A0A412G3B4"/>
<keyword evidence="3 7" id="KW-0375">Hydrogen ion transport</keyword>
<dbReference type="HAMAP" id="MF_01416">
    <property type="entry name" value="ATP_synth_delta_bact"/>
    <property type="match status" value="1"/>
</dbReference>
<dbReference type="Gene3D" id="1.10.520.20">
    <property type="entry name" value="N-terminal domain of the delta subunit of the F1F0-ATP synthase"/>
    <property type="match status" value="1"/>
</dbReference>
<evidence type="ECO:0000256" key="5">
    <source>
        <dbReference type="ARBA" id="ARBA00023136"/>
    </source>
</evidence>
<proteinExistence type="inferred from homology"/>
<keyword evidence="7" id="KW-0139">CF(1)</keyword>
<dbReference type="GO" id="GO:0045259">
    <property type="term" value="C:proton-transporting ATP synthase complex"/>
    <property type="evidence" value="ECO:0007669"/>
    <property type="project" value="UniProtKB-KW"/>
</dbReference>
<dbReference type="RefSeq" id="WP_117894668.1">
    <property type="nucleotide sequence ID" value="NZ_CABJCV010000007.1"/>
</dbReference>
<dbReference type="GO" id="GO:0046933">
    <property type="term" value="F:proton-transporting ATP synthase activity, rotational mechanism"/>
    <property type="evidence" value="ECO:0007669"/>
    <property type="project" value="UniProtKB-UniRule"/>
</dbReference>
<evidence type="ECO:0000256" key="6">
    <source>
        <dbReference type="ARBA" id="ARBA00023310"/>
    </source>
</evidence>
<name>A0A412G3B4_9FIRM</name>
<keyword evidence="4 7" id="KW-0406">Ion transport</keyword>
<keyword evidence="2 7" id="KW-0813">Transport</keyword>
<comment type="subcellular location">
    <subcellularLocation>
        <location evidence="7">Cell membrane</location>
        <topology evidence="7">Peripheral membrane protein</topology>
    </subcellularLocation>
    <subcellularLocation>
        <location evidence="1">Membrane</location>
    </subcellularLocation>
</comment>
<dbReference type="Proteomes" id="UP000284178">
    <property type="component" value="Unassembled WGS sequence"/>
</dbReference>
<comment type="function">
    <text evidence="7">This protein is part of the stalk that links CF(0) to CF(1). It either transmits conformational changes from CF(0) to CF(1) or is implicated in proton conduction.</text>
</comment>
<dbReference type="NCBIfam" id="NF004403">
    <property type="entry name" value="PRK05758.2-4"/>
    <property type="match status" value="1"/>
</dbReference>
<dbReference type="GO" id="GO:0005886">
    <property type="term" value="C:plasma membrane"/>
    <property type="evidence" value="ECO:0007669"/>
    <property type="project" value="UniProtKB-SubCell"/>
</dbReference>
<evidence type="ECO:0000256" key="4">
    <source>
        <dbReference type="ARBA" id="ARBA00023065"/>
    </source>
</evidence>
<comment type="similarity">
    <text evidence="7">Belongs to the ATPase delta chain family.</text>
</comment>
<dbReference type="SUPFAM" id="SSF47928">
    <property type="entry name" value="N-terminal domain of the delta subunit of the F1F0-ATP synthase"/>
    <property type="match status" value="1"/>
</dbReference>
<dbReference type="InterPro" id="IPR000711">
    <property type="entry name" value="ATPase_OSCP/dsu"/>
</dbReference>
<evidence type="ECO:0000256" key="7">
    <source>
        <dbReference type="HAMAP-Rule" id="MF_01416"/>
    </source>
</evidence>
<organism evidence="8 9">
    <name type="scientific">Holdemania filiformis</name>
    <dbReference type="NCBI Taxonomy" id="61171"/>
    <lineage>
        <taxon>Bacteria</taxon>
        <taxon>Bacillati</taxon>
        <taxon>Bacillota</taxon>
        <taxon>Erysipelotrichia</taxon>
        <taxon>Erysipelotrichales</taxon>
        <taxon>Erysipelotrichaceae</taxon>
        <taxon>Holdemania</taxon>
    </lineage>
</organism>
<dbReference type="NCBIfam" id="TIGR01145">
    <property type="entry name" value="ATP_synt_delta"/>
    <property type="match status" value="1"/>
</dbReference>
<comment type="function">
    <text evidence="7">F(1)F(0) ATP synthase produces ATP from ADP in the presence of a proton or sodium gradient. F-type ATPases consist of two structural domains, F(1) containing the extramembraneous catalytic core and F(0) containing the membrane proton channel, linked together by a central stalk and a peripheral stalk. During catalysis, ATP synthesis in the catalytic domain of F(1) is coupled via a rotary mechanism of the central stalk subunits to proton translocation.</text>
</comment>